<feature type="signal peptide" evidence="9">
    <location>
        <begin position="1"/>
        <end position="21"/>
    </location>
</feature>
<dbReference type="InParanoid" id="A0A2T2ZWQ9"/>
<evidence type="ECO:0000256" key="9">
    <source>
        <dbReference type="SAM" id="SignalP"/>
    </source>
</evidence>
<name>A0A2T2ZWQ9_9PEZI</name>
<dbReference type="AlphaFoldDB" id="A0A2T2ZWQ9"/>
<keyword evidence="6" id="KW-0049">Antioxidant</keyword>
<evidence type="ECO:0000256" key="3">
    <source>
        <dbReference type="ARBA" id="ARBA00010457"/>
    </source>
</evidence>
<dbReference type="Gene3D" id="2.60.40.200">
    <property type="entry name" value="Superoxide dismutase, copper/zinc binding domain"/>
    <property type="match status" value="1"/>
</dbReference>
<evidence type="ECO:0000256" key="8">
    <source>
        <dbReference type="SAM" id="MobiDB-lite"/>
    </source>
</evidence>
<dbReference type="EMBL" id="KZ678600">
    <property type="protein sequence ID" value="PSR78564.1"/>
    <property type="molecule type" value="Genomic_DNA"/>
</dbReference>
<evidence type="ECO:0000256" key="6">
    <source>
        <dbReference type="ARBA" id="ARBA00022862"/>
    </source>
</evidence>
<evidence type="ECO:0000256" key="1">
    <source>
        <dbReference type="ARBA" id="ARBA00004196"/>
    </source>
</evidence>
<dbReference type="InterPro" id="IPR036423">
    <property type="entry name" value="SOD-like_Cu/Zn_dom_sf"/>
</dbReference>
<gene>
    <name evidence="10" type="ORF">BD289DRAFT_117965</name>
</gene>
<dbReference type="GO" id="GO:0005576">
    <property type="term" value="C:extracellular region"/>
    <property type="evidence" value="ECO:0007669"/>
    <property type="project" value="UniProtKB-SubCell"/>
</dbReference>
<evidence type="ECO:0000313" key="10">
    <source>
        <dbReference type="EMBL" id="PSR78564.1"/>
    </source>
</evidence>
<evidence type="ECO:0000256" key="2">
    <source>
        <dbReference type="ARBA" id="ARBA00004613"/>
    </source>
</evidence>
<dbReference type="PANTHER" id="PTHR20910:SF1">
    <property type="entry name" value="SUPEROXIDE DISMUTASE COPPER_ZINC BINDING DOMAIN-CONTAINING PROTEIN"/>
    <property type="match status" value="1"/>
</dbReference>
<dbReference type="FunFam" id="2.60.40.200:FF:000007">
    <property type="entry name" value="Cell surface Cu-only superoxide dismutase 5"/>
    <property type="match status" value="1"/>
</dbReference>
<dbReference type="Proteomes" id="UP000241462">
    <property type="component" value="Unassembled WGS sequence"/>
</dbReference>
<evidence type="ECO:0000256" key="5">
    <source>
        <dbReference type="ARBA" id="ARBA00022525"/>
    </source>
</evidence>
<feature type="compositionally biased region" description="Acidic residues" evidence="8">
    <location>
        <begin position="220"/>
        <end position="238"/>
    </location>
</feature>
<proteinExistence type="inferred from homology"/>
<evidence type="ECO:0000256" key="7">
    <source>
        <dbReference type="ARBA" id="ARBA00049204"/>
    </source>
</evidence>
<keyword evidence="5" id="KW-0964">Secreted</keyword>
<dbReference type="STRING" id="2025994.A0A2T2ZWQ9"/>
<dbReference type="GO" id="GO:0046872">
    <property type="term" value="F:metal ion binding"/>
    <property type="evidence" value="ECO:0007669"/>
    <property type="project" value="InterPro"/>
</dbReference>
<dbReference type="OrthoDB" id="159229at2759"/>
<dbReference type="GO" id="GO:0004784">
    <property type="term" value="F:superoxide dismutase activity"/>
    <property type="evidence" value="ECO:0007669"/>
    <property type="project" value="UniProtKB-EC"/>
</dbReference>
<sequence>MHCPGFKCGALLAMTFGLVASQKSENGITTGKKGNATVVKDNPDGVGFLAVLPTRKQFTPTPAGPIQGVVYAQTNSGGTGVKYDISFKNLPEEGGPFVYHIHQKPVPSDGNCTDTEAHLDPFERGETPPCDPDLPQTCQVGDLAGKHGAIVTSKDNTDFSESYTDDFTATGDGKSFIGNLSVVIHYANLTRIACANFEEFDASDSMNMMSSLDDLLDMDDSYDYGDDGDDDGGDDGGDSADGNGMDGGKYNDTY</sequence>
<evidence type="ECO:0000256" key="4">
    <source>
        <dbReference type="ARBA" id="ARBA00012682"/>
    </source>
</evidence>
<dbReference type="InterPro" id="IPR053257">
    <property type="entry name" value="Cu-only_SOD"/>
</dbReference>
<dbReference type="EC" id="1.15.1.1" evidence="4"/>
<protein>
    <recommendedName>
        <fullName evidence="4">superoxide dismutase</fullName>
        <ecNumber evidence="4">1.15.1.1</ecNumber>
    </recommendedName>
</protein>
<comment type="catalytic activity">
    <reaction evidence="7">
        <text>2 superoxide + 2 H(+) = H2O2 + O2</text>
        <dbReference type="Rhea" id="RHEA:20696"/>
        <dbReference type="ChEBI" id="CHEBI:15378"/>
        <dbReference type="ChEBI" id="CHEBI:15379"/>
        <dbReference type="ChEBI" id="CHEBI:16240"/>
        <dbReference type="ChEBI" id="CHEBI:18421"/>
        <dbReference type="EC" id="1.15.1.1"/>
    </reaction>
</comment>
<feature type="region of interest" description="Disordered" evidence="8">
    <location>
        <begin position="220"/>
        <end position="254"/>
    </location>
</feature>
<dbReference type="PANTHER" id="PTHR20910">
    <property type="entry name" value="AGAP001623-PA"/>
    <property type="match status" value="1"/>
</dbReference>
<comment type="similarity">
    <text evidence="3">Belongs to the Cu-Zn superoxide dismutase family.</text>
</comment>
<accession>A0A2T2ZWQ9</accession>
<organism evidence="10 11">
    <name type="scientific">Coniella lustricola</name>
    <dbReference type="NCBI Taxonomy" id="2025994"/>
    <lineage>
        <taxon>Eukaryota</taxon>
        <taxon>Fungi</taxon>
        <taxon>Dikarya</taxon>
        <taxon>Ascomycota</taxon>
        <taxon>Pezizomycotina</taxon>
        <taxon>Sordariomycetes</taxon>
        <taxon>Sordariomycetidae</taxon>
        <taxon>Diaporthales</taxon>
        <taxon>Schizoparmaceae</taxon>
        <taxon>Coniella</taxon>
    </lineage>
</organism>
<evidence type="ECO:0000313" key="11">
    <source>
        <dbReference type="Proteomes" id="UP000241462"/>
    </source>
</evidence>
<keyword evidence="9" id="KW-0732">Signal</keyword>
<feature type="chain" id="PRO_5015743491" description="superoxide dismutase" evidence="9">
    <location>
        <begin position="22"/>
        <end position="254"/>
    </location>
</feature>
<comment type="subcellular location">
    <subcellularLocation>
        <location evidence="1">Cell envelope</location>
    </subcellularLocation>
    <subcellularLocation>
        <location evidence="2">Secreted</location>
    </subcellularLocation>
</comment>
<keyword evidence="11" id="KW-1185">Reference proteome</keyword>
<dbReference type="SUPFAM" id="SSF49329">
    <property type="entry name" value="Cu,Zn superoxide dismutase-like"/>
    <property type="match status" value="1"/>
</dbReference>
<reference evidence="10 11" key="1">
    <citation type="journal article" date="2018" name="Mycol. Prog.">
        <title>Coniella lustricola, a new species from submerged detritus.</title>
        <authorList>
            <person name="Raudabaugh D.B."/>
            <person name="Iturriaga T."/>
            <person name="Carver A."/>
            <person name="Mondo S."/>
            <person name="Pangilinan J."/>
            <person name="Lipzen A."/>
            <person name="He G."/>
            <person name="Amirebrahimi M."/>
            <person name="Grigoriev I.V."/>
            <person name="Miller A.N."/>
        </authorList>
    </citation>
    <scope>NUCLEOTIDE SEQUENCE [LARGE SCALE GENOMIC DNA]</scope>
    <source>
        <strain evidence="10 11">B22-T-1</strain>
    </source>
</reference>